<gene>
    <name evidence="2" type="ORF">B5E44_06935</name>
    <name evidence="1" type="ORF">B5E59_00750</name>
</gene>
<name>A0A1Y4UKJ0_9LACO</name>
<comment type="caution">
    <text evidence="2">The sequence shown here is derived from an EMBL/GenBank/DDBJ whole genome shotgun (WGS) entry which is preliminary data.</text>
</comment>
<keyword evidence="4" id="KW-1185">Reference proteome</keyword>
<dbReference type="Proteomes" id="UP000195859">
    <property type="component" value="Unassembled WGS sequence"/>
</dbReference>
<reference evidence="2" key="2">
    <citation type="journal article" date="2018" name="BMC Genomics">
        <title>Whole genome sequencing and function prediction of 133 gut anaerobes isolated from chicken caecum in pure cultures.</title>
        <authorList>
            <person name="Medvecky M."/>
            <person name="Cejkova D."/>
            <person name="Polansky O."/>
            <person name="Karasova D."/>
            <person name="Kubasova T."/>
            <person name="Cizek A."/>
            <person name="Rychlik I."/>
        </authorList>
    </citation>
    <scope>NUCLEOTIDE SEQUENCE</scope>
    <source>
        <strain evidence="2">An101</strain>
        <strain evidence="1">An115</strain>
    </source>
</reference>
<protein>
    <recommendedName>
        <fullName evidence="5">Phage tail tape measure protein</fullName>
    </recommendedName>
</protein>
<evidence type="ECO:0000313" key="4">
    <source>
        <dbReference type="Proteomes" id="UP000196293"/>
    </source>
</evidence>
<accession>A0A1Y4UKJ0</accession>
<dbReference type="EMBL" id="NFLZ01000017">
    <property type="protein sequence ID" value="OUQ75536.1"/>
    <property type="molecule type" value="Genomic_DNA"/>
</dbReference>
<evidence type="ECO:0000313" key="3">
    <source>
        <dbReference type="Proteomes" id="UP000195859"/>
    </source>
</evidence>
<reference evidence="3 4" key="1">
    <citation type="submission" date="2017-04" db="EMBL/GenBank/DDBJ databases">
        <title>Function of individual gut microbiota members based on whole genome sequencing of pure cultures obtained from chicken caecum.</title>
        <authorList>
            <person name="Medvecky M."/>
            <person name="Cejkova D."/>
            <person name="Polansky O."/>
            <person name="Karasova D."/>
            <person name="Kubasova T."/>
            <person name="Cizek A."/>
            <person name="Rychlik I."/>
        </authorList>
    </citation>
    <scope>NUCLEOTIDE SEQUENCE [LARGE SCALE GENOMIC DNA]</scope>
    <source>
        <strain evidence="3">An101</strain>
        <strain evidence="4">An115</strain>
    </source>
</reference>
<evidence type="ECO:0000313" key="2">
    <source>
        <dbReference type="EMBL" id="OUQ75536.1"/>
    </source>
</evidence>
<evidence type="ECO:0008006" key="5">
    <source>
        <dbReference type="Google" id="ProtNLM"/>
    </source>
</evidence>
<dbReference type="AlphaFoldDB" id="A0A1Y4UKJ0"/>
<dbReference type="Proteomes" id="UP000196293">
    <property type="component" value="Unassembled WGS sequence"/>
</dbReference>
<organism evidence="2 3">
    <name type="scientific">Lactobacillus gallinarum</name>
    <dbReference type="NCBI Taxonomy" id="52242"/>
    <lineage>
        <taxon>Bacteria</taxon>
        <taxon>Bacillati</taxon>
        <taxon>Bacillota</taxon>
        <taxon>Bacilli</taxon>
        <taxon>Lactobacillales</taxon>
        <taxon>Lactobacillaceae</taxon>
        <taxon>Lactobacillus</taxon>
    </lineage>
</organism>
<proteinExistence type="predicted"/>
<sequence length="170" mass="17153">MYGVGVQIGAGLANGIRSQIGAVAAAANALIAQAERASRAAAKVHSPSRVWFGIGDFIGQGLALGINSTAGEVAQASAGIINQASDITPTINAPNVGYNSSMGYGVGGIGPNTYGTTNNYQQSTNAPSRVVNINSGAITVNSTGDAKTDVDAILTELEQRILNAGDKSLY</sequence>
<evidence type="ECO:0000313" key="1">
    <source>
        <dbReference type="EMBL" id="OUQ58347.1"/>
    </source>
</evidence>
<dbReference type="EMBL" id="NFLS01000001">
    <property type="protein sequence ID" value="OUQ58347.1"/>
    <property type="molecule type" value="Genomic_DNA"/>
</dbReference>